<evidence type="ECO:0000313" key="3">
    <source>
        <dbReference type="RefSeq" id="XP_018488442.2"/>
    </source>
</evidence>
<reference evidence="3" key="2">
    <citation type="submission" date="2025-08" db="UniProtKB">
        <authorList>
            <consortium name="RefSeq"/>
        </authorList>
    </citation>
    <scope>IDENTIFICATION</scope>
    <source>
        <tissue evidence="3">Leaf</tissue>
    </source>
</reference>
<dbReference type="KEGG" id="rsz:108859094"/>
<feature type="region of interest" description="Disordered" evidence="1">
    <location>
        <begin position="81"/>
        <end position="107"/>
    </location>
</feature>
<accession>A0A6J0NUH1</accession>
<evidence type="ECO:0000256" key="1">
    <source>
        <dbReference type="SAM" id="MobiDB-lite"/>
    </source>
</evidence>
<dbReference type="GeneID" id="108859094"/>
<dbReference type="OrthoDB" id="1108634at2759"/>
<evidence type="ECO:0000313" key="2">
    <source>
        <dbReference type="Proteomes" id="UP000504610"/>
    </source>
</evidence>
<feature type="region of interest" description="Disordered" evidence="1">
    <location>
        <begin position="1"/>
        <end position="26"/>
    </location>
</feature>
<feature type="compositionally biased region" description="Low complexity" evidence="1">
    <location>
        <begin position="1"/>
        <end position="15"/>
    </location>
</feature>
<dbReference type="PANTHER" id="PTHR46691:SF6">
    <property type="entry name" value="HIGH MOBILITY GROUP B PROTEIN 10-RELATED"/>
    <property type="match status" value="1"/>
</dbReference>
<proteinExistence type="predicted"/>
<keyword evidence="2" id="KW-1185">Reference proteome</keyword>
<gene>
    <name evidence="3" type="primary">LOC108859094</name>
</gene>
<reference evidence="2" key="1">
    <citation type="journal article" date="2019" name="Database">
        <title>The radish genome database (RadishGD): an integrated information resource for radish genomics.</title>
        <authorList>
            <person name="Yu H.J."/>
            <person name="Baek S."/>
            <person name="Lee Y.J."/>
            <person name="Cho A."/>
            <person name="Mun J.H."/>
        </authorList>
    </citation>
    <scope>NUCLEOTIDE SEQUENCE [LARGE SCALE GENOMIC DNA]</scope>
    <source>
        <strain evidence="2">cv. WK10039</strain>
    </source>
</reference>
<dbReference type="PANTHER" id="PTHR46691">
    <property type="entry name" value="HIGH MOBILITY GROUP B PROTEIN 9"/>
    <property type="match status" value="1"/>
</dbReference>
<name>A0A6J0NUH1_RAPSA</name>
<organism evidence="2 3">
    <name type="scientific">Raphanus sativus</name>
    <name type="common">Radish</name>
    <name type="synonym">Raphanus raphanistrum var. sativus</name>
    <dbReference type="NCBI Taxonomy" id="3726"/>
    <lineage>
        <taxon>Eukaryota</taxon>
        <taxon>Viridiplantae</taxon>
        <taxon>Streptophyta</taxon>
        <taxon>Embryophyta</taxon>
        <taxon>Tracheophyta</taxon>
        <taxon>Spermatophyta</taxon>
        <taxon>Magnoliopsida</taxon>
        <taxon>eudicotyledons</taxon>
        <taxon>Gunneridae</taxon>
        <taxon>Pentapetalae</taxon>
        <taxon>rosids</taxon>
        <taxon>malvids</taxon>
        <taxon>Brassicales</taxon>
        <taxon>Brassicaceae</taxon>
        <taxon>Brassiceae</taxon>
        <taxon>Raphanus</taxon>
    </lineage>
</organism>
<dbReference type="Proteomes" id="UP000504610">
    <property type="component" value="Chromosome 5"/>
</dbReference>
<dbReference type="RefSeq" id="XP_018488442.2">
    <property type="nucleotide sequence ID" value="XM_018632940.2"/>
</dbReference>
<dbReference type="AlphaFoldDB" id="A0A6J0NUH1"/>
<protein>
    <submittedName>
        <fullName evidence="3">High mobility group B protein 10-like</fullName>
    </submittedName>
</protein>
<sequence length="172" mass="19214">MSTVSPSSQLVQVVPDSHSSTGDSSAKVKYEDLVRTDELQIGSVVEGVIDGKVEGGYLVTVKFGSQVLKGRLYHCAKRPKCQPQETMGTPPSGMPPASQRPAKKKARRVKTIVVDSPEHICHRDGYNFFFPGQYAWDKPEYHGKERIITKMIGRTESEKLVYQDKGFKDVER</sequence>